<dbReference type="Proteomes" id="UP000711488">
    <property type="component" value="Unassembled WGS sequence"/>
</dbReference>
<evidence type="ECO:0000259" key="1">
    <source>
        <dbReference type="Pfam" id="PF14529"/>
    </source>
</evidence>
<dbReference type="InterPro" id="IPR036691">
    <property type="entry name" value="Endo/exonu/phosph_ase_sf"/>
</dbReference>
<comment type="caution">
    <text evidence="2">The sequence shown here is derived from an EMBL/GenBank/DDBJ whole genome shotgun (WGS) entry which is preliminary data.</text>
</comment>
<reference evidence="2" key="1">
    <citation type="submission" date="2014-08" db="EMBL/GenBank/DDBJ databases">
        <authorList>
            <person name="Murali S."/>
            <person name="Richards S."/>
            <person name="Bandaranaike D."/>
            <person name="Bellair M."/>
            <person name="Blankenburg K."/>
            <person name="Chao H."/>
            <person name="Dinh H."/>
            <person name="Doddapaneni H."/>
            <person name="Dugan-Rocha S."/>
            <person name="Elkadiri S."/>
            <person name="Gnanaolivu R."/>
            <person name="Hughes D."/>
            <person name="Lee S."/>
            <person name="Li M."/>
            <person name="Ming W."/>
            <person name="Munidasa M."/>
            <person name="Muniz J."/>
            <person name="Nguyen L."/>
            <person name="Osuji N."/>
            <person name="Pu L.-L."/>
            <person name="Puazo M."/>
            <person name="Skinner E."/>
            <person name="Qu C."/>
            <person name="Quiroz J."/>
            <person name="Raj R."/>
            <person name="Weissenberger G."/>
            <person name="Xin Y."/>
            <person name="Zou X."/>
            <person name="Han Y."/>
            <person name="Worley K."/>
            <person name="Muzny D."/>
            <person name="Gibbs R."/>
        </authorList>
    </citation>
    <scope>NUCLEOTIDE SEQUENCE</scope>
    <source>
        <strain evidence="2">HAZT.00-mixed</strain>
        <tissue evidence="2">Whole organism</tissue>
    </source>
</reference>
<dbReference type="AlphaFoldDB" id="A0A6A0HBT2"/>
<feature type="domain" description="Endonuclease/exonuclease/phosphatase" evidence="1">
    <location>
        <begin position="27"/>
        <end position="110"/>
    </location>
</feature>
<dbReference type="SUPFAM" id="SSF56219">
    <property type="entry name" value="DNase I-like"/>
    <property type="match status" value="1"/>
</dbReference>
<evidence type="ECO:0000313" key="2">
    <source>
        <dbReference type="EMBL" id="KAA0203223.1"/>
    </source>
</evidence>
<dbReference type="Gene3D" id="3.60.10.10">
    <property type="entry name" value="Endonuclease/exonuclease/phosphatase"/>
    <property type="match status" value="1"/>
</dbReference>
<protein>
    <recommendedName>
        <fullName evidence="1">Endonuclease/exonuclease/phosphatase domain-containing protein</fullName>
    </recommendedName>
</protein>
<accession>A0A6A0HBT2</accession>
<dbReference type="PANTHER" id="PTHR19446">
    <property type="entry name" value="REVERSE TRANSCRIPTASES"/>
    <property type="match status" value="1"/>
</dbReference>
<sequence length="338" mass="37620">MQSLAVDVALFGTWSRIHLFYNHCCPISQAEFEHYFSLIGDQDLICGDFNARHPLWDTPNTRQNRTGTSLFNAIIKSRLLLLNPPGLPTRIDPHTGGSSALDLFFGSPCFHSYSVSLGLDLGTNRTTYTTRYQEAKTVVELAKKKSWESFLSQISSRTPTATVWGMFRAVSGRLPPSAIPLTAAAPLTPEGTAEALAAHFAKSLSHRCAISPTKEIEIERALICDDDSAVNCRFTLEELLRGMRRLKTRSSPGADLIHNAFLAHLPPANHSALLAIFNQSFRLAELPREWQTSLIIPIPKPQKDPCAPSSYRPISLLSCVGRLMERLVCDRLSWYLEK</sequence>
<name>A0A6A0HBT2_HYAAZ</name>
<dbReference type="Pfam" id="PF14529">
    <property type="entry name" value="Exo_endo_phos_2"/>
    <property type="match status" value="1"/>
</dbReference>
<gene>
    <name evidence="2" type="ORF">HAZT_HAZT003285</name>
</gene>
<organism evidence="2">
    <name type="scientific">Hyalella azteca</name>
    <name type="common">Amphipod</name>
    <dbReference type="NCBI Taxonomy" id="294128"/>
    <lineage>
        <taxon>Eukaryota</taxon>
        <taxon>Metazoa</taxon>
        <taxon>Ecdysozoa</taxon>
        <taxon>Arthropoda</taxon>
        <taxon>Crustacea</taxon>
        <taxon>Multicrustacea</taxon>
        <taxon>Malacostraca</taxon>
        <taxon>Eumalacostraca</taxon>
        <taxon>Peracarida</taxon>
        <taxon>Amphipoda</taxon>
        <taxon>Senticaudata</taxon>
        <taxon>Talitrida</taxon>
        <taxon>Talitroidea</taxon>
        <taxon>Hyalellidae</taxon>
        <taxon>Hyalella</taxon>
    </lineage>
</organism>
<proteinExistence type="predicted"/>
<reference evidence="2" key="3">
    <citation type="submission" date="2019-06" db="EMBL/GenBank/DDBJ databases">
        <authorList>
            <person name="Poynton C."/>
            <person name="Hasenbein S."/>
            <person name="Benoit J.B."/>
            <person name="Sepulveda M.S."/>
            <person name="Poelchau M.F."/>
            <person name="Murali S.C."/>
            <person name="Chen S."/>
            <person name="Glastad K.M."/>
            <person name="Werren J.H."/>
            <person name="Vineis J.H."/>
            <person name="Bowen J.L."/>
            <person name="Friedrich M."/>
            <person name="Jones J."/>
            <person name="Robertson H.M."/>
            <person name="Feyereisen R."/>
            <person name="Mechler-Hickson A."/>
            <person name="Mathers N."/>
            <person name="Lee C.E."/>
            <person name="Colbourne J.K."/>
            <person name="Biales A."/>
            <person name="Johnston J.S."/>
            <person name="Wellborn G.A."/>
            <person name="Rosendale A.J."/>
            <person name="Cridge A.G."/>
            <person name="Munoz-Torres M.C."/>
            <person name="Bain P.A."/>
            <person name="Manny A.R."/>
            <person name="Major K.M."/>
            <person name="Lambert F.N."/>
            <person name="Vulpe C.D."/>
            <person name="Tuck P."/>
            <person name="Blalock B.J."/>
            <person name="Lin Y.-Y."/>
            <person name="Smith M.E."/>
            <person name="Ochoa-Acuna H."/>
            <person name="Chen M.-J.M."/>
            <person name="Childers C.P."/>
            <person name="Qu J."/>
            <person name="Dugan S."/>
            <person name="Lee S.L."/>
            <person name="Chao H."/>
            <person name="Dinh H."/>
            <person name="Han Y."/>
            <person name="Doddapaneni H."/>
            <person name="Worley K.C."/>
            <person name="Muzny D.M."/>
            <person name="Gibbs R.A."/>
            <person name="Richards S."/>
        </authorList>
    </citation>
    <scope>NUCLEOTIDE SEQUENCE</scope>
    <source>
        <strain evidence="2">HAZT.00-mixed</strain>
        <tissue evidence="2">Whole organism</tissue>
    </source>
</reference>
<dbReference type="InterPro" id="IPR005135">
    <property type="entry name" value="Endo/exonuclease/phosphatase"/>
</dbReference>
<reference evidence="2" key="2">
    <citation type="journal article" date="2018" name="Environ. Sci. Technol.">
        <title>The Toxicogenome of Hyalella azteca: A Model for Sediment Ecotoxicology and Evolutionary Toxicology.</title>
        <authorList>
            <person name="Poynton H.C."/>
            <person name="Hasenbein S."/>
            <person name="Benoit J.B."/>
            <person name="Sepulveda M.S."/>
            <person name="Poelchau M.F."/>
            <person name="Hughes D.S.T."/>
            <person name="Murali S.C."/>
            <person name="Chen S."/>
            <person name="Glastad K.M."/>
            <person name="Goodisman M.A.D."/>
            <person name="Werren J.H."/>
            <person name="Vineis J.H."/>
            <person name="Bowen J.L."/>
            <person name="Friedrich M."/>
            <person name="Jones J."/>
            <person name="Robertson H.M."/>
            <person name="Feyereisen R."/>
            <person name="Mechler-Hickson A."/>
            <person name="Mathers N."/>
            <person name="Lee C.E."/>
            <person name="Colbourne J.K."/>
            <person name="Biales A."/>
            <person name="Johnston J.S."/>
            <person name="Wellborn G.A."/>
            <person name="Rosendale A.J."/>
            <person name="Cridge A.G."/>
            <person name="Munoz-Torres M.C."/>
            <person name="Bain P.A."/>
            <person name="Manny A.R."/>
            <person name="Major K.M."/>
            <person name="Lambert F.N."/>
            <person name="Vulpe C.D."/>
            <person name="Tuck P."/>
            <person name="Blalock B.J."/>
            <person name="Lin Y.Y."/>
            <person name="Smith M.E."/>
            <person name="Ochoa-Acuna H."/>
            <person name="Chen M.M."/>
            <person name="Childers C.P."/>
            <person name="Qu J."/>
            <person name="Dugan S."/>
            <person name="Lee S.L."/>
            <person name="Chao H."/>
            <person name="Dinh H."/>
            <person name="Han Y."/>
            <person name="Doddapaneni H."/>
            <person name="Worley K.C."/>
            <person name="Muzny D.M."/>
            <person name="Gibbs R.A."/>
            <person name="Richards S."/>
        </authorList>
    </citation>
    <scope>NUCLEOTIDE SEQUENCE</scope>
    <source>
        <strain evidence="2">HAZT.00-mixed</strain>
        <tissue evidence="2">Whole organism</tissue>
    </source>
</reference>
<dbReference type="EMBL" id="JQDR03002126">
    <property type="protein sequence ID" value="KAA0203223.1"/>
    <property type="molecule type" value="Genomic_DNA"/>
</dbReference>
<dbReference type="GO" id="GO:0003824">
    <property type="term" value="F:catalytic activity"/>
    <property type="evidence" value="ECO:0007669"/>
    <property type="project" value="InterPro"/>
</dbReference>